<dbReference type="Pfam" id="PF22725">
    <property type="entry name" value="GFO_IDH_MocA_C3"/>
    <property type="match status" value="1"/>
</dbReference>
<evidence type="ECO:0000313" key="5">
    <source>
        <dbReference type="Proteomes" id="UP001501425"/>
    </source>
</evidence>
<dbReference type="Gene3D" id="3.30.360.10">
    <property type="entry name" value="Dihydrodipicolinate Reductase, domain 2"/>
    <property type="match status" value="1"/>
</dbReference>
<evidence type="ECO:0000313" key="4">
    <source>
        <dbReference type="EMBL" id="GAA0531151.1"/>
    </source>
</evidence>
<dbReference type="SUPFAM" id="SSF55347">
    <property type="entry name" value="Glyceraldehyde-3-phosphate dehydrogenase-like, C-terminal domain"/>
    <property type="match status" value="1"/>
</dbReference>
<dbReference type="InterPro" id="IPR000683">
    <property type="entry name" value="Gfo/Idh/MocA-like_OxRdtase_N"/>
</dbReference>
<sequence length="372" mass="40441">MTPAFADPDMEAAFAEYLDEFARRDWETLDPGAVTDPVRVAVVGLGWFAREWALPGIARSAYTEATVVTDVDADAVEAVAAERDVTGVTPDGFRAGAAADAYDAVYVATPNATHLEYVEAAAEQGKAVLCEKPLEATPERARRLVAACRDADVPLMVGYRMQTDPAVRRLRDLLDAGVAGEVIHVHATMSQTMLGELGGDHDQWRLDSELSGGCAVMDLGVYPLNTTRFVLGADPVRVSGRTRSEHEAFADVDEHATFRLAFPGDVDALCTVSQNAQHASRLEVTGTDARLVLDPAFYEREDRGFAVVRDGTRVDVDFDQVHQIEEEFAYFGHHLLADEPFHADGEHALTDMRALDGVYESAETGQSVVLDD</sequence>
<feature type="domain" description="GFO/IDH/MocA-like oxidoreductase" evidence="3">
    <location>
        <begin position="167"/>
        <end position="291"/>
    </location>
</feature>
<dbReference type="InterPro" id="IPR055170">
    <property type="entry name" value="GFO_IDH_MocA-like_dom"/>
</dbReference>
<dbReference type="InterPro" id="IPR008354">
    <property type="entry name" value="Glc-Fru_OxRdtase_bac"/>
</dbReference>
<evidence type="ECO:0000259" key="2">
    <source>
        <dbReference type="Pfam" id="PF01408"/>
    </source>
</evidence>
<keyword evidence="1" id="KW-0560">Oxidoreductase</keyword>
<dbReference type="PANTHER" id="PTHR43818">
    <property type="entry name" value="BCDNA.GH03377"/>
    <property type="match status" value="1"/>
</dbReference>
<dbReference type="PRINTS" id="PR01775">
    <property type="entry name" value="GLFROXRDTASE"/>
</dbReference>
<dbReference type="InterPro" id="IPR050463">
    <property type="entry name" value="Gfo/Idh/MocA_oxidrdct_glycsds"/>
</dbReference>
<dbReference type="PANTHER" id="PTHR43818:SF11">
    <property type="entry name" value="BCDNA.GH03377"/>
    <property type="match status" value="1"/>
</dbReference>
<dbReference type="GO" id="GO:0000166">
    <property type="term" value="F:nucleotide binding"/>
    <property type="evidence" value="ECO:0007669"/>
    <property type="project" value="InterPro"/>
</dbReference>
<accession>A0AAV3SNM1</accession>
<dbReference type="NCBIfam" id="NF041392">
    <property type="entry name" value="XylDh_Gfo6_Halo"/>
    <property type="match status" value="1"/>
</dbReference>
<reference evidence="4" key="1">
    <citation type="journal article" date="2014" name="Int. J. Syst. Evol. Microbiol.">
        <title>Complete genome sequence of Corynebacterium casei LMG S-19264T (=DSM 44701T), isolated from a smear-ripened cheese.</title>
        <authorList>
            <consortium name="US DOE Joint Genome Institute (JGI-PGF)"/>
            <person name="Walter F."/>
            <person name="Albersmeier A."/>
            <person name="Kalinowski J."/>
            <person name="Ruckert C."/>
        </authorList>
    </citation>
    <scope>NUCLEOTIDE SEQUENCE</scope>
    <source>
        <strain evidence="4">JCM 14265</strain>
    </source>
</reference>
<gene>
    <name evidence="4" type="ORF">GCM10008994_02190</name>
</gene>
<dbReference type="EMBL" id="BAAADQ010000001">
    <property type="protein sequence ID" value="GAA0531151.1"/>
    <property type="molecule type" value="Genomic_DNA"/>
</dbReference>
<dbReference type="GO" id="GO:0016491">
    <property type="term" value="F:oxidoreductase activity"/>
    <property type="evidence" value="ECO:0007669"/>
    <property type="project" value="UniProtKB-KW"/>
</dbReference>
<organism evidence="4 5">
    <name type="scientific">Halorubrum ejinorense</name>
    <dbReference type="NCBI Taxonomy" id="425309"/>
    <lineage>
        <taxon>Archaea</taxon>
        <taxon>Methanobacteriati</taxon>
        <taxon>Methanobacteriota</taxon>
        <taxon>Stenosarchaea group</taxon>
        <taxon>Halobacteria</taxon>
        <taxon>Halobacteriales</taxon>
        <taxon>Haloferacaceae</taxon>
        <taxon>Halorubrum</taxon>
    </lineage>
</organism>
<reference evidence="4" key="2">
    <citation type="submission" date="2023-12" db="EMBL/GenBank/DDBJ databases">
        <authorList>
            <person name="Sun Q."/>
            <person name="Inoue M."/>
        </authorList>
    </citation>
    <scope>NUCLEOTIDE SEQUENCE</scope>
    <source>
        <strain evidence="4">JCM 14265</strain>
    </source>
</reference>
<name>A0AAV3SNM1_9EURY</name>
<dbReference type="Gene3D" id="3.40.50.720">
    <property type="entry name" value="NAD(P)-binding Rossmann-like Domain"/>
    <property type="match status" value="1"/>
</dbReference>
<dbReference type="Proteomes" id="UP001501425">
    <property type="component" value="Unassembled WGS sequence"/>
</dbReference>
<evidence type="ECO:0000256" key="1">
    <source>
        <dbReference type="ARBA" id="ARBA00023002"/>
    </source>
</evidence>
<proteinExistence type="predicted"/>
<dbReference type="AlphaFoldDB" id="A0AAV3SNM1"/>
<dbReference type="InterPro" id="IPR049838">
    <property type="entry name" value="XacA-like"/>
</dbReference>
<feature type="domain" description="Gfo/Idh/MocA-like oxidoreductase N-terminal" evidence="2">
    <location>
        <begin position="38"/>
        <end position="159"/>
    </location>
</feature>
<dbReference type="SUPFAM" id="SSF51735">
    <property type="entry name" value="NAD(P)-binding Rossmann-fold domains"/>
    <property type="match status" value="1"/>
</dbReference>
<protein>
    <submittedName>
        <fullName evidence="4">Gfo/Idh/MocA family oxidoreductase</fullName>
    </submittedName>
</protein>
<dbReference type="InterPro" id="IPR036291">
    <property type="entry name" value="NAD(P)-bd_dom_sf"/>
</dbReference>
<comment type="caution">
    <text evidence="4">The sequence shown here is derived from an EMBL/GenBank/DDBJ whole genome shotgun (WGS) entry which is preliminary data.</text>
</comment>
<dbReference type="Pfam" id="PF01408">
    <property type="entry name" value="GFO_IDH_MocA"/>
    <property type="match status" value="1"/>
</dbReference>
<evidence type="ECO:0000259" key="3">
    <source>
        <dbReference type="Pfam" id="PF22725"/>
    </source>
</evidence>